<evidence type="ECO:0000313" key="21">
    <source>
        <dbReference type="Proteomes" id="UP001332243"/>
    </source>
</evidence>
<feature type="region of interest" description="Disordered" evidence="16">
    <location>
        <begin position="1"/>
        <end position="27"/>
    </location>
</feature>
<dbReference type="NCBIfam" id="TIGR02866">
    <property type="entry name" value="CoxB"/>
    <property type="match status" value="1"/>
</dbReference>
<evidence type="ECO:0000259" key="18">
    <source>
        <dbReference type="PROSITE" id="PS50857"/>
    </source>
</evidence>
<reference evidence="20 21" key="1">
    <citation type="submission" date="2024-01" db="EMBL/GenBank/DDBJ databases">
        <title>Genome insights into Plantactinospora sonchi sp. nov.</title>
        <authorList>
            <person name="Wang L."/>
        </authorList>
    </citation>
    <scope>NUCLEOTIDE SEQUENCE [LARGE SCALE GENOMIC DNA]</scope>
    <source>
        <strain evidence="20 21">NEAU-QY2</strain>
    </source>
</reference>
<comment type="catalytic activity">
    <reaction evidence="15">
        <text>4 Fe(II)-[cytochrome c] + O2 + 8 H(+)(in) = 4 Fe(III)-[cytochrome c] + 2 H2O + 4 H(+)(out)</text>
        <dbReference type="Rhea" id="RHEA:11436"/>
        <dbReference type="Rhea" id="RHEA-COMP:10350"/>
        <dbReference type="Rhea" id="RHEA-COMP:14399"/>
        <dbReference type="ChEBI" id="CHEBI:15377"/>
        <dbReference type="ChEBI" id="CHEBI:15378"/>
        <dbReference type="ChEBI" id="CHEBI:15379"/>
        <dbReference type="ChEBI" id="CHEBI:29033"/>
        <dbReference type="ChEBI" id="CHEBI:29034"/>
        <dbReference type="EC" id="7.1.1.9"/>
    </reaction>
</comment>
<evidence type="ECO:0000256" key="5">
    <source>
        <dbReference type="ARBA" id="ARBA00022660"/>
    </source>
</evidence>
<evidence type="ECO:0000256" key="17">
    <source>
        <dbReference type="SAM" id="Phobius"/>
    </source>
</evidence>
<dbReference type="PROSITE" id="PS50857">
    <property type="entry name" value="COX2_CUA"/>
    <property type="match status" value="1"/>
</dbReference>
<evidence type="ECO:0000313" key="20">
    <source>
        <dbReference type="EMBL" id="MEE6262127.1"/>
    </source>
</evidence>
<feature type="transmembrane region" description="Helical" evidence="17">
    <location>
        <begin position="33"/>
        <end position="56"/>
    </location>
</feature>
<evidence type="ECO:0000256" key="16">
    <source>
        <dbReference type="SAM" id="MobiDB-lite"/>
    </source>
</evidence>
<evidence type="ECO:0000256" key="8">
    <source>
        <dbReference type="ARBA" id="ARBA00022967"/>
    </source>
</evidence>
<evidence type="ECO:0000256" key="11">
    <source>
        <dbReference type="ARBA" id="ARBA00023008"/>
    </source>
</evidence>
<evidence type="ECO:0000256" key="15">
    <source>
        <dbReference type="ARBA" id="ARBA00047816"/>
    </source>
</evidence>
<dbReference type="PRINTS" id="PR01166">
    <property type="entry name" value="CYCOXIDASEII"/>
</dbReference>
<keyword evidence="9" id="KW-0249">Electron transport</keyword>
<comment type="caution">
    <text evidence="20">The sequence shown here is derived from an EMBL/GenBank/DDBJ whole genome shotgun (WGS) entry which is preliminary data.</text>
</comment>
<evidence type="ECO:0000256" key="7">
    <source>
        <dbReference type="ARBA" id="ARBA00022723"/>
    </source>
</evidence>
<evidence type="ECO:0000256" key="10">
    <source>
        <dbReference type="ARBA" id="ARBA00022989"/>
    </source>
</evidence>
<dbReference type="RefSeq" id="WP_331215642.1">
    <property type="nucleotide sequence ID" value="NZ_JAZGQK010000016.1"/>
</dbReference>
<dbReference type="SUPFAM" id="SSF81464">
    <property type="entry name" value="Cytochrome c oxidase subunit II-like, transmembrane region"/>
    <property type="match status" value="1"/>
</dbReference>
<protein>
    <recommendedName>
        <fullName evidence="3">cytochrome-c oxidase</fullName>
        <ecNumber evidence="3">7.1.1.9</ecNumber>
    </recommendedName>
    <alternativeName>
        <fullName evidence="14">Cytochrome aa3 subunit 2</fullName>
    </alternativeName>
</protein>
<dbReference type="EMBL" id="JAZGQK010000025">
    <property type="protein sequence ID" value="MEE6262127.1"/>
    <property type="molecule type" value="Genomic_DNA"/>
</dbReference>
<dbReference type="InterPro" id="IPR036257">
    <property type="entry name" value="Cyt_c_oxidase_su2_TM_sf"/>
</dbReference>
<dbReference type="Pfam" id="PF00116">
    <property type="entry name" value="COX2"/>
    <property type="match status" value="1"/>
</dbReference>
<proteinExistence type="inferred from homology"/>
<keyword evidence="12 17" id="KW-0472">Membrane</keyword>
<dbReference type="EC" id="7.1.1.9" evidence="3"/>
<evidence type="ECO:0000256" key="6">
    <source>
        <dbReference type="ARBA" id="ARBA00022692"/>
    </source>
</evidence>
<dbReference type="Gene3D" id="1.10.287.90">
    <property type="match status" value="1"/>
</dbReference>
<evidence type="ECO:0000256" key="12">
    <source>
        <dbReference type="ARBA" id="ARBA00023136"/>
    </source>
</evidence>
<keyword evidence="8" id="KW-1278">Translocase</keyword>
<sequence>MVARGSEVPPSVVRQSSSRDSRGRGQRRSLGRLAGLGAGGAALLVLLTGCDVGQTFDGFGWPQGGISPESHRMYDLWIGSVIAALAVGVFVWGLIFWCVIRYRKRGEALPVQTRFNMPMEFLYTIAPILVVSVLFYYTAIVQTGVNKVTDNPDVTVEVVGFKWNWQFNYRDRPGVDATTIASTLGTTEVIPILVLPTGRSIRIEETSRDVIHSFWVPELLFKRDVFPGNVRNVFQVSSLDQEGAFVGRCAELCGTYHSMMNFELRVVSPDEYDRFIAAKQGGQSTQDALASIGEAPLATTTRPFDTRRDVNNFGNASAAGAGS</sequence>
<evidence type="ECO:0000256" key="4">
    <source>
        <dbReference type="ARBA" id="ARBA00022448"/>
    </source>
</evidence>
<comment type="subcellular location">
    <subcellularLocation>
        <location evidence="1">Membrane</location>
        <topology evidence="1">Multi-pass membrane protein</topology>
    </subcellularLocation>
</comment>
<dbReference type="InterPro" id="IPR002429">
    <property type="entry name" value="CcO_II-like_C"/>
</dbReference>
<dbReference type="InterPro" id="IPR045187">
    <property type="entry name" value="CcO_II"/>
</dbReference>
<dbReference type="EMBL" id="JAZGQK010000016">
    <property type="protein sequence ID" value="MEE6260521.1"/>
    <property type="molecule type" value="Genomic_DNA"/>
</dbReference>
<comment type="similarity">
    <text evidence="2">Belongs to the cytochrome c oxidase subunit 2 family.</text>
</comment>
<evidence type="ECO:0000256" key="1">
    <source>
        <dbReference type="ARBA" id="ARBA00004141"/>
    </source>
</evidence>
<feature type="compositionally biased region" description="Low complexity" evidence="16">
    <location>
        <begin position="311"/>
        <end position="323"/>
    </location>
</feature>
<evidence type="ECO:0000256" key="3">
    <source>
        <dbReference type="ARBA" id="ARBA00012949"/>
    </source>
</evidence>
<name>A0ABU7S073_9ACTN</name>
<dbReference type="Proteomes" id="UP001332243">
    <property type="component" value="Unassembled WGS sequence"/>
</dbReference>
<keyword evidence="7" id="KW-0479">Metal-binding</keyword>
<dbReference type="SUPFAM" id="SSF49503">
    <property type="entry name" value="Cupredoxins"/>
    <property type="match status" value="1"/>
</dbReference>
<dbReference type="PANTHER" id="PTHR22888:SF9">
    <property type="entry name" value="CYTOCHROME C OXIDASE SUBUNIT 2"/>
    <property type="match status" value="1"/>
</dbReference>
<keyword evidence="4" id="KW-0813">Transport</keyword>
<keyword evidence="5" id="KW-0679">Respiratory chain</keyword>
<dbReference type="InterPro" id="IPR014222">
    <property type="entry name" value="Cyt_c_oxidase_su2"/>
</dbReference>
<organism evidence="20 21">
    <name type="scientific">Plantactinospora sonchi</name>
    <dbReference type="NCBI Taxonomy" id="1544735"/>
    <lineage>
        <taxon>Bacteria</taxon>
        <taxon>Bacillati</taxon>
        <taxon>Actinomycetota</taxon>
        <taxon>Actinomycetes</taxon>
        <taxon>Micromonosporales</taxon>
        <taxon>Micromonosporaceae</taxon>
        <taxon>Plantactinospora</taxon>
    </lineage>
</organism>
<keyword evidence="11" id="KW-0186">Copper</keyword>
<feature type="region of interest" description="Disordered" evidence="16">
    <location>
        <begin position="299"/>
        <end position="323"/>
    </location>
</feature>
<dbReference type="PROSITE" id="PS00078">
    <property type="entry name" value="COX2"/>
    <property type="match status" value="1"/>
</dbReference>
<keyword evidence="6 17" id="KW-0812">Transmembrane</keyword>
<dbReference type="PANTHER" id="PTHR22888">
    <property type="entry name" value="CYTOCHROME C OXIDASE, SUBUNIT II"/>
    <property type="match status" value="1"/>
</dbReference>
<dbReference type="InterPro" id="IPR001505">
    <property type="entry name" value="Copper_CuA"/>
</dbReference>
<evidence type="ECO:0000256" key="14">
    <source>
        <dbReference type="ARBA" id="ARBA00031399"/>
    </source>
</evidence>
<evidence type="ECO:0000313" key="19">
    <source>
        <dbReference type="EMBL" id="MEE6260521.1"/>
    </source>
</evidence>
<evidence type="ECO:0000256" key="2">
    <source>
        <dbReference type="ARBA" id="ARBA00007866"/>
    </source>
</evidence>
<dbReference type="Gene3D" id="2.60.40.420">
    <property type="entry name" value="Cupredoxins - blue copper proteins"/>
    <property type="match status" value="1"/>
</dbReference>
<feature type="transmembrane region" description="Helical" evidence="17">
    <location>
        <begin position="121"/>
        <end position="139"/>
    </location>
</feature>
<comment type="function">
    <text evidence="13">Subunits I and II form the functional core of the enzyme complex. Electrons originating in cytochrome c are transferred via heme a and Cu(A) to the binuclear center formed by heme a3 and Cu(B).</text>
</comment>
<gene>
    <name evidence="20" type="primary">coxB</name>
    <name evidence="19" type="ORF">V1633_18720</name>
    <name evidence="20" type="ORF">V1633_26935</name>
</gene>
<accession>A0ABU7S073</accession>
<evidence type="ECO:0000256" key="9">
    <source>
        <dbReference type="ARBA" id="ARBA00022982"/>
    </source>
</evidence>
<keyword evidence="21" id="KW-1185">Reference proteome</keyword>
<feature type="transmembrane region" description="Helical" evidence="17">
    <location>
        <begin position="76"/>
        <end position="100"/>
    </location>
</feature>
<evidence type="ECO:0000256" key="13">
    <source>
        <dbReference type="ARBA" id="ARBA00024688"/>
    </source>
</evidence>
<keyword evidence="10 17" id="KW-1133">Transmembrane helix</keyword>
<feature type="domain" description="Cytochrome oxidase subunit II copper A binding" evidence="18">
    <location>
        <begin position="151"/>
        <end position="278"/>
    </location>
</feature>
<dbReference type="InterPro" id="IPR008972">
    <property type="entry name" value="Cupredoxin"/>
</dbReference>